<sequence length="69" mass="7959">MYLQKDLNSKQETDDSSVSCLNKIFNILICDDPNQIPSENPIKKPAPRISNQLSKPPDRYNQEEYFTQG</sequence>
<reference evidence="2" key="1">
    <citation type="submission" date="2021-02" db="EMBL/GenBank/DDBJ databases">
        <authorList>
            <person name="Nowell W R."/>
        </authorList>
    </citation>
    <scope>NUCLEOTIDE SEQUENCE</scope>
    <source>
        <strain evidence="2">Ploen Becks lab</strain>
    </source>
</reference>
<protein>
    <submittedName>
        <fullName evidence="2">Uncharacterized protein</fullName>
    </submittedName>
</protein>
<keyword evidence="3" id="KW-1185">Reference proteome</keyword>
<dbReference type="Proteomes" id="UP000663879">
    <property type="component" value="Unassembled WGS sequence"/>
</dbReference>
<gene>
    <name evidence="2" type="ORF">OXX778_LOCUS16562</name>
</gene>
<dbReference type="AlphaFoldDB" id="A0A814H2V3"/>
<feature type="region of interest" description="Disordered" evidence="1">
    <location>
        <begin position="33"/>
        <end position="69"/>
    </location>
</feature>
<proteinExistence type="predicted"/>
<accession>A0A814H2V3</accession>
<evidence type="ECO:0000256" key="1">
    <source>
        <dbReference type="SAM" id="MobiDB-lite"/>
    </source>
</evidence>
<evidence type="ECO:0000313" key="3">
    <source>
        <dbReference type="Proteomes" id="UP000663879"/>
    </source>
</evidence>
<name>A0A814H2V3_9BILA</name>
<evidence type="ECO:0000313" key="2">
    <source>
        <dbReference type="EMBL" id="CAF1004131.1"/>
    </source>
</evidence>
<comment type="caution">
    <text evidence="2">The sequence shown here is derived from an EMBL/GenBank/DDBJ whole genome shotgun (WGS) entry which is preliminary data.</text>
</comment>
<dbReference type="EMBL" id="CAJNOC010003950">
    <property type="protein sequence ID" value="CAF1004131.1"/>
    <property type="molecule type" value="Genomic_DNA"/>
</dbReference>
<organism evidence="2 3">
    <name type="scientific">Brachionus calyciflorus</name>
    <dbReference type="NCBI Taxonomy" id="104777"/>
    <lineage>
        <taxon>Eukaryota</taxon>
        <taxon>Metazoa</taxon>
        <taxon>Spiralia</taxon>
        <taxon>Gnathifera</taxon>
        <taxon>Rotifera</taxon>
        <taxon>Eurotatoria</taxon>
        <taxon>Monogononta</taxon>
        <taxon>Pseudotrocha</taxon>
        <taxon>Ploima</taxon>
        <taxon>Brachionidae</taxon>
        <taxon>Brachionus</taxon>
    </lineage>
</organism>